<comment type="caution">
    <text evidence="2">The sequence shown here is derived from an EMBL/GenBank/DDBJ whole genome shotgun (WGS) entry which is preliminary data.</text>
</comment>
<dbReference type="NCBIfam" id="NF033674">
    <property type="entry name" value="stress_OB_fold"/>
    <property type="match status" value="1"/>
</dbReference>
<dbReference type="InterPro" id="IPR036700">
    <property type="entry name" value="BOBF_sf"/>
</dbReference>
<dbReference type="PANTHER" id="PTHR36571:SF1">
    <property type="entry name" value="PROTEIN YGIW"/>
    <property type="match status" value="1"/>
</dbReference>
<accession>A0A4Y7XBN0</accession>
<gene>
    <name evidence="2" type="ORF">E2B99_08285</name>
</gene>
<keyword evidence="3" id="KW-1185">Reference proteome</keyword>
<dbReference type="OrthoDB" id="598245at2"/>
<dbReference type="InterPro" id="IPR005220">
    <property type="entry name" value="CarO-like"/>
</dbReference>
<dbReference type="SUPFAM" id="SSF101756">
    <property type="entry name" value="Hypothetical protein YgiW"/>
    <property type="match status" value="1"/>
</dbReference>
<protein>
    <submittedName>
        <fullName evidence="2">NirD/YgiW/YdeI family stress tolerance protein</fullName>
    </submittedName>
</protein>
<reference evidence="2 3" key="1">
    <citation type="submission" date="2019-03" db="EMBL/GenBank/DDBJ databases">
        <title>Alkanindiges illinoisensis: a potential pathogenic isolated from ascites of a gastric cancer patient with abdominal metastasis.</title>
        <authorList>
            <person name="Hu X."/>
            <person name="Yang B."/>
            <person name="Yan X."/>
            <person name="Lin L."/>
            <person name="Zhao H."/>
            <person name="Zhou F."/>
            <person name="Su B."/>
            <person name="Chen J."/>
            <person name="Rui Y."/>
            <person name="Wang Q."/>
            <person name="Zheng L."/>
        </authorList>
    </citation>
    <scope>NUCLEOTIDE SEQUENCE [LARGE SCALE GENOMIC DNA]</scope>
    <source>
        <strain evidence="2 3">NFYY 23406</strain>
    </source>
</reference>
<evidence type="ECO:0000256" key="1">
    <source>
        <dbReference type="ARBA" id="ARBA00022729"/>
    </source>
</evidence>
<organism evidence="2 3">
    <name type="scientific">Alkanindiges illinoisensis</name>
    <dbReference type="NCBI Taxonomy" id="197183"/>
    <lineage>
        <taxon>Bacteria</taxon>
        <taxon>Pseudomonadati</taxon>
        <taxon>Pseudomonadota</taxon>
        <taxon>Gammaproteobacteria</taxon>
        <taxon>Moraxellales</taxon>
        <taxon>Moraxellaceae</taxon>
        <taxon>Alkanindiges</taxon>
    </lineage>
</organism>
<evidence type="ECO:0000313" key="2">
    <source>
        <dbReference type="EMBL" id="TEU26443.1"/>
    </source>
</evidence>
<proteinExistence type="predicted"/>
<dbReference type="AlphaFoldDB" id="A0A4Y7XBN0"/>
<dbReference type="Gene3D" id="2.40.50.200">
    <property type="entry name" value="Bacterial OB-fold"/>
    <property type="match status" value="1"/>
</dbReference>
<name>A0A4Y7XBN0_9GAMM</name>
<keyword evidence="1" id="KW-0732">Signal</keyword>
<dbReference type="Pfam" id="PF04076">
    <property type="entry name" value="BOF"/>
    <property type="match status" value="1"/>
</dbReference>
<dbReference type="PANTHER" id="PTHR36571">
    <property type="entry name" value="PROTEIN YGIW"/>
    <property type="match status" value="1"/>
</dbReference>
<evidence type="ECO:0000313" key="3">
    <source>
        <dbReference type="Proteomes" id="UP000297834"/>
    </source>
</evidence>
<dbReference type="Proteomes" id="UP000297834">
    <property type="component" value="Unassembled WGS sequence"/>
</dbReference>
<dbReference type="EMBL" id="SNTY01000028">
    <property type="protein sequence ID" value="TEU26443.1"/>
    <property type="molecule type" value="Genomic_DNA"/>
</dbReference>
<dbReference type="STRING" id="1120977.GCA_000619845_03091"/>
<sequence>MVSFFSLNLITAIAYAQPNTPSVTKNGDSNQPVASAPAQKPVVNQNALLPLQPSTVATAKSLKDDTQVSLQGQVIRALGKDKYEFRDATGTLIVEIDNQKWHGKPITQQAQVILIGEIDRESDNQVELDVDEVRTVPAQP</sequence>